<dbReference type="AlphaFoldDB" id="A0A6J4L994"/>
<accession>A0A6J4L994</accession>
<evidence type="ECO:0000313" key="1">
    <source>
        <dbReference type="EMBL" id="CAA9327279.1"/>
    </source>
</evidence>
<sequence>MKIPVIKRLVETQPMEKLIEAELAIINEKPLPIEIEGEDEGEQLTHALAAIWILERMQETNKDFKDALREYTQKVRESIN</sequence>
<name>A0A6J4L994_9SPHI</name>
<dbReference type="Pfam" id="PF22264">
    <property type="entry name" value="DUF6952"/>
    <property type="match status" value="1"/>
</dbReference>
<gene>
    <name evidence="1" type="ORF">AVDCRST_MAG56-7187</name>
</gene>
<organism evidence="1">
    <name type="scientific">uncultured Cytophagales bacterium</name>
    <dbReference type="NCBI Taxonomy" id="158755"/>
    <lineage>
        <taxon>Bacteria</taxon>
        <taxon>Pseudomonadati</taxon>
        <taxon>Bacteroidota</taxon>
        <taxon>Sphingobacteriia</taxon>
        <taxon>Sphingobacteriales</taxon>
        <taxon>environmental samples</taxon>
    </lineage>
</organism>
<dbReference type="InterPro" id="IPR053810">
    <property type="entry name" value="DUF6952"/>
</dbReference>
<proteinExistence type="predicted"/>
<reference evidence="1" key="1">
    <citation type="submission" date="2020-02" db="EMBL/GenBank/DDBJ databases">
        <authorList>
            <person name="Meier V. D."/>
        </authorList>
    </citation>
    <scope>NUCLEOTIDE SEQUENCE</scope>
    <source>
        <strain evidence="1">AVDCRST_MAG56</strain>
    </source>
</reference>
<protein>
    <submittedName>
        <fullName evidence="1">Uncharacterized protein</fullName>
    </submittedName>
</protein>
<dbReference type="EMBL" id="CADCTQ010000602">
    <property type="protein sequence ID" value="CAA9327279.1"/>
    <property type="molecule type" value="Genomic_DNA"/>
</dbReference>